<name>A0A543KBP4_9RHOB</name>
<accession>A0A543KBP4</accession>
<evidence type="ECO:0000313" key="2">
    <source>
        <dbReference type="EMBL" id="TQM92472.1"/>
    </source>
</evidence>
<sequence>MNASLLSGVELSRLRAKVQPIATLSSPQALARNLAIPTPMPDHEVAALRLALAARAPLFLIACVRLCLWALFKAARLR</sequence>
<reference evidence="2 3" key="1">
    <citation type="submission" date="2019-06" db="EMBL/GenBank/DDBJ databases">
        <title>Genomic Encyclopedia of Archaeal and Bacterial Type Strains, Phase II (KMG-II): from individual species to whole genera.</title>
        <authorList>
            <person name="Goeker M."/>
        </authorList>
    </citation>
    <scope>NUCLEOTIDE SEQUENCE [LARGE SCALE GENOMIC DNA]</scope>
    <source>
        <strain evidence="2 3">DSM 18423</strain>
    </source>
</reference>
<keyword evidence="1" id="KW-0472">Membrane</keyword>
<keyword evidence="1" id="KW-1133">Transmembrane helix</keyword>
<comment type="caution">
    <text evidence="2">The sequence shown here is derived from an EMBL/GenBank/DDBJ whole genome shotgun (WGS) entry which is preliminary data.</text>
</comment>
<dbReference type="Proteomes" id="UP000320582">
    <property type="component" value="Unassembled WGS sequence"/>
</dbReference>
<dbReference type="AlphaFoldDB" id="A0A543KBP4"/>
<keyword evidence="3" id="KW-1185">Reference proteome</keyword>
<evidence type="ECO:0000313" key="3">
    <source>
        <dbReference type="Proteomes" id="UP000320582"/>
    </source>
</evidence>
<organism evidence="2 3">
    <name type="scientific">Roseinatronobacter monicus</name>
    <dbReference type="NCBI Taxonomy" id="393481"/>
    <lineage>
        <taxon>Bacteria</taxon>
        <taxon>Pseudomonadati</taxon>
        <taxon>Pseudomonadota</taxon>
        <taxon>Alphaproteobacteria</taxon>
        <taxon>Rhodobacterales</taxon>
        <taxon>Paracoccaceae</taxon>
        <taxon>Roseinatronobacter</taxon>
    </lineage>
</organism>
<gene>
    <name evidence="2" type="ORF">BD293_1080</name>
</gene>
<protein>
    <submittedName>
        <fullName evidence="2">Uncharacterized protein</fullName>
    </submittedName>
</protein>
<dbReference type="EMBL" id="VFPT01000001">
    <property type="protein sequence ID" value="TQM92472.1"/>
    <property type="molecule type" value="Genomic_DNA"/>
</dbReference>
<feature type="transmembrane region" description="Helical" evidence="1">
    <location>
        <begin position="50"/>
        <end position="72"/>
    </location>
</feature>
<keyword evidence="1" id="KW-0812">Transmembrane</keyword>
<proteinExistence type="predicted"/>
<evidence type="ECO:0000256" key="1">
    <source>
        <dbReference type="SAM" id="Phobius"/>
    </source>
</evidence>